<gene>
    <name evidence="11" type="ORF">A3844_10700</name>
</gene>
<dbReference type="Pfam" id="PF00072">
    <property type="entry name" value="Response_reg"/>
    <property type="match status" value="1"/>
</dbReference>
<evidence type="ECO:0000256" key="8">
    <source>
        <dbReference type="PROSITE-ProRule" id="PRU00169"/>
    </source>
</evidence>
<evidence type="ECO:0000256" key="5">
    <source>
        <dbReference type="ARBA" id="ARBA00023015"/>
    </source>
</evidence>
<accession>A0ABX3ETE4</accession>
<evidence type="ECO:0000259" key="10">
    <source>
        <dbReference type="PROSITE" id="PS50110"/>
    </source>
</evidence>
<keyword evidence="5" id="KW-0805">Transcription regulation</keyword>
<evidence type="ECO:0000256" key="2">
    <source>
        <dbReference type="ARBA" id="ARBA00022490"/>
    </source>
</evidence>
<dbReference type="PANTHER" id="PTHR42713:SF3">
    <property type="entry name" value="TRANSCRIPTIONAL REGULATORY PROTEIN HPTR"/>
    <property type="match status" value="1"/>
</dbReference>
<keyword evidence="7" id="KW-0804">Transcription</keyword>
<keyword evidence="4" id="KW-0902">Two-component regulatory system</keyword>
<sequence length="552" mass="63349">MEYPEVRPVKICVIDDIKSVVDMIARKPQWQEYGIEVAGTALDGEEGLQKIRELKPDIVLTDIRMPRMDGLEMTRAILEFAPHCKIIILSAYSEFSYAQQAIRLGAMDFVKKPFSLEEIVNVVLKAKELCLEDRREQENLKAMQARIKESLPILRQEYLTLLMQHRETEPGAKARWEYLGIPLAQENFTVFIVEIDQFAEKYCRQPVQEIELIRFSLQNILEETILAWTQGILFREATNRYVGIINGDDPHMAEQITEACCANVSRYSRCTVSIGMGLGVSAIHELADSYAQALGALAYHFYTGGNAVYNYASIVHKQRAASHYSVAAEQEFLFALRSGNREKSQLVLVRIFDELLQLDPLPAPQYVENIGYELSFKICRVMLELFPYEKVQPLEQEVNRLKNRPHPSLQEIRSLLEGLCAEGCRWIEEERSIESTRIIRQAKAYICANLHTSLTLEQVAKQISLSQGYFSNLFKKVAGISFQQFVMHEKMEKAKTMLIEGLQVQEIAMELGYEHRRYFSEVFKKHTGMTPSEFKISYLGRADFSQLTNPRG</sequence>
<feature type="modified residue" description="4-aspartylphosphate" evidence="8">
    <location>
        <position position="62"/>
    </location>
</feature>
<evidence type="ECO:0000313" key="11">
    <source>
        <dbReference type="EMBL" id="OKP87521.1"/>
    </source>
</evidence>
<evidence type="ECO:0000256" key="4">
    <source>
        <dbReference type="ARBA" id="ARBA00023012"/>
    </source>
</evidence>
<dbReference type="SMART" id="SM00448">
    <property type="entry name" value="REC"/>
    <property type="match status" value="1"/>
</dbReference>
<dbReference type="InterPro" id="IPR001789">
    <property type="entry name" value="Sig_transdc_resp-reg_receiver"/>
</dbReference>
<name>A0ABX3ETE4_9BACL</name>
<keyword evidence="2" id="KW-0963">Cytoplasm</keyword>
<organism evidence="11 12">
    <name type="scientific">Paenibacillus helianthi</name>
    <dbReference type="NCBI Taxonomy" id="1349432"/>
    <lineage>
        <taxon>Bacteria</taxon>
        <taxon>Bacillati</taxon>
        <taxon>Bacillota</taxon>
        <taxon>Bacilli</taxon>
        <taxon>Bacillales</taxon>
        <taxon>Paenibacillaceae</taxon>
        <taxon>Paenibacillus</taxon>
    </lineage>
</organism>
<dbReference type="InterPro" id="IPR020449">
    <property type="entry name" value="Tscrpt_reg_AraC-type_HTH"/>
</dbReference>
<proteinExistence type="predicted"/>
<dbReference type="Gene3D" id="3.40.50.2300">
    <property type="match status" value="1"/>
</dbReference>
<dbReference type="PROSITE" id="PS50110">
    <property type="entry name" value="RESPONSE_REGULATORY"/>
    <property type="match status" value="1"/>
</dbReference>
<dbReference type="Pfam" id="PF17853">
    <property type="entry name" value="GGDEF_2"/>
    <property type="match status" value="1"/>
</dbReference>
<dbReference type="SMART" id="SM00342">
    <property type="entry name" value="HTH_ARAC"/>
    <property type="match status" value="1"/>
</dbReference>
<dbReference type="InterPro" id="IPR011006">
    <property type="entry name" value="CheY-like_superfamily"/>
</dbReference>
<dbReference type="PROSITE" id="PS00041">
    <property type="entry name" value="HTH_ARAC_FAMILY_1"/>
    <property type="match status" value="1"/>
</dbReference>
<dbReference type="InterPro" id="IPR041522">
    <property type="entry name" value="CdaR_GGDEF"/>
</dbReference>
<dbReference type="CDD" id="cd17536">
    <property type="entry name" value="REC_YesN-like"/>
    <property type="match status" value="1"/>
</dbReference>
<evidence type="ECO:0000256" key="7">
    <source>
        <dbReference type="ARBA" id="ARBA00023163"/>
    </source>
</evidence>
<dbReference type="InterPro" id="IPR018060">
    <property type="entry name" value="HTH_AraC"/>
</dbReference>
<protein>
    <submittedName>
        <fullName evidence="11">DNA-binding response regulator</fullName>
    </submittedName>
</protein>
<dbReference type="EMBL" id="LVWI01000035">
    <property type="protein sequence ID" value="OKP87521.1"/>
    <property type="molecule type" value="Genomic_DNA"/>
</dbReference>
<dbReference type="Gene3D" id="1.10.10.60">
    <property type="entry name" value="Homeodomain-like"/>
    <property type="match status" value="2"/>
</dbReference>
<dbReference type="InterPro" id="IPR051552">
    <property type="entry name" value="HptR"/>
</dbReference>
<dbReference type="RefSeq" id="WP_074107406.1">
    <property type="nucleotide sequence ID" value="NZ_LVWI01000035.1"/>
</dbReference>
<dbReference type="Proteomes" id="UP000186058">
    <property type="component" value="Unassembled WGS sequence"/>
</dbReference>
<dbReference type="InterPro" id="IPR018062">
    <property type="entry name" value="HTH_AraC-typ_CS"/>
</dbReference>
<dbReference type="InterPro" id="IPR009057">
    <property type="entry name" value="Homeodomain-like_sf"/>
</dbReference>
<evidence type="ECO:0000256" key="3">
    <source>
        <dbReference type="ARBA" id="ARBA00022553"/>
    </source>
</evidence>
<dbReference type="SUPFAM" id="SSF52172">
    <property type="entry name" value="CheY-like"/>
    <property type="match status" value="1"/>
</dbReference>
<comment type="subcellular location">
    <subcellularLocation>
        <location evidence="1">Cytoplasm</location>
    </subcellularLocation>
</comment>
<evidence type="ECO:0000256" key="1">
    <source>
        <dbReference type="ARBA" id="ARBA00004496"/>
    </source>
</evidence>
<comment type="caution">
    <text evidence="11">The sequence shown here is derived from an EMBL/GenBank/DDBJ whole genome shotgun (WGS) entry which is preliminary data.</text>
</comment>
<evidence type="ECO:0000313" key="12">
    <source>
        <dbReference type="Proteomes" id="UP000186058"/>
    </source>
</evidence>
<evidence type="ECO:0000256" key="6">
    <source>
        <dbReference type="ARBA" id="ARBA00023125"/>
    </source>
</evidence>
<feature type="domain" description="HTH araC/xylS-type" evidence="9">
    <location>
        <begin position="440"/>
        <end position="537"/>
    </location>
</feature>
<dbReference type="GO" id="GO:0003677">
    <property type="term" value="F:DNA binding"/>
    <property type="evidence" value="ECO:0007669"/>
    <property type="project" value="UniProtKB-KW"/>
</dbReference>
<keyword evidence="3 8" id="KW-0597">Phosphoprotein</keyword>
<dbReference type="PROSITE" id="PS01124">
    <property type="entry name" value="HTH_ARAC_FAMILY_2"/>
    <property type="match status" value="1"/>
</dbReference>
<reference evidence="11 12" key="1">
    <citation type="submission" date="2016-03" db="EMBL/GenBank/DDBJ databases">
        <authorList>
            <person name="Sant'Anna F.H."/>
            <person name="Ambrosini A."/>
            <person name="Souza R."/>
            <person name="Bach E."/>
            <person name="Fernandes G."/>
            <person name="Balsanelli E."/>
            <person name="Baura V.A."/>
            <person name="Souza E.M."/>
            <person name="Passaglia L."/>
        </authorList>
    </citation>
    <scope>NUCLEOTIDE SEQUENCE [LARGE SCALE GENOMIC DNA]</scope>
    <source>
        <strain evidence="11 12">P26E</strain>
    </source>
</reference>
<dbReference type="PRINTS" id="PR00032">
    <property type="entry name" value="HTHARAC"/>
</dbReference>
<dbReference type="Pfam" id="PF12833">
    <property type="entry name" value="HTH_18"/>
    <property type="match status" value="1"/>
</dbReference>
<dbReference type="SUPFAM" id="SSF46689">
    <property type="entry name" value="Homeodomain-like"/>
    <property type="match status" value="2"/>
</dbReference>
<keyword evidence="12" id="KW-1185">Reference proteome</keyword>
<dbReference type="PANTHER" id="PTHR42713">
    <property type="entry name" value="HISTIDINE KINASE-RELATED"/>
    <property type="match status" value="1"/>
</dbReference>
<keyword evidence="6 11" id="KW-0238">DNA-binding</keyword>
<evidence type="ECO:0000259" key="9">
    <source>
        <dbReference type="PROSITE" id="PS01124"/>
    </source>
</evidence>
<feature type="domain" description="Response regulatory" evidence="10">
    <location>
        <begin position="10"/>
        <end position="127"/>
    </location>
</feature>